<gene>
    <name evidence="2" type="ORF">TRSC58_07652</name>
</gene>
<accession>A0A061IRQ7</accession>
<dbReference type="VEuPathDB" id="TriTrypDB:TRSC58_07652"/>
<dbReference type="Proteomes" id="UP000031737">
    <property type="component" value="Unassembled WGS sequence"/>
</dbReference>
<reference evidence="2 3" key="1">
    <citation type="submission" date="2013-07" db="EMBL/GenBank/DDBJ databases">
        <authorList>
            <person name="Stoco P.H."/>
            <person name="Wagner G."/>
            <person name="Gerber A."/>
            <person name="Zaha A."/>
            <person name="Thompson C."/>
            <person name="Bartholomeu D.C."/>
            <person name="Luckemeyer D.D."/>
            <person name="Bahia D."/>
            <person name="Loreto E."/>
            <person name="Prestes E.B."/>
            <person name="Lima F.M."/>
            <person name="Rodrigues-Luiz G."/>
            <person name="Vallejo G.A."/>
            <person name="Filho J.F."/>
            <person name="Monteiro K.M."/>
            <person name="Tyler K.M."/>
            <person name="de Almeida L.G."/>
            <person name="Ortiz M.F."/>
            <person name="Siervo M.A."/>
            <person name="de Moraes M.H."/>
            <person name="Cunha O.L."/>
            <person name="Mendonca-Neto R."/>
            <person name="Silva R."/>
            <person name="Teixeira S.M."/>
            <person name="Murta S.M."/>
            <person name="Sincero T.C."/>
            <person name="Mendes T.A."/>
            <person name="Urmenyi T.P."/>
            <person name="Silva V.G."/>
            <person name="da Rocha W.D."/>
            <person name="Andersson B."/>
            <person name="Romanha A.J."/>
            <person name="Steindel M."/>
            <person name="de Vasconcelos A.T."/>
            <person name="Grisard E.C."/>
        </authorList>
    </citation>
    <scope>NUCLEOTIDE SEQUENCE [LARGE SCALE GENOMIC DNA]</scope>
    <source>
        <strain evidence="2 3">SC58</strain>
    </source>
</reference>
<organism evidence="2 3">
    <name type="scientific">Trypanosoma rangeli SC58</name>
    <dbReference type="NCBI Taxonomy" id="429131"/>
    <lineage>
        <taxon>Eukaryota</taxon>
        <taxon>Discoba</taxon>
        <taxon>Euglenozoa</taxon>
        <taxon>Kinetoplastea</taxon>
        <taxon>Metakinetoplastina</taxon>
        <taxon>Trypanosomatida</taxon>
        <taxon>Trypanosomatidae</taxon>
        <taxon>Trypanosoma</taxon>
        <taxon>Herpetosoma</taxon>
    </lineage>
</organism>
<dbReference type="AlphaFoldDB" id="A0A061IRQ7"/>
<protein>
    <submittedName>
        <fullName evidence="2">Uncharacterized protein</fullName>
    </submittedName>
</protein>
<sequence length="110" mass="12740">MHEAGFCALQPILFLGERLSFLFSFFFLLFLFLNCFILLGGAFCFLFFPLFTSCWRGPPPPARWCGSDSHLCVRSMVFFFPPRVFVARVPHFRASGCEGRRRRVRKGGYL</sequence>
<feature type="transmembrane region" description="Helical" evidence="1">
    <location>
        <begin position="21"/>
        <end position="48"/>
    </location>
</feature>
<keyword evidence="1" id="KW-0812">Transmembrane</keyword>
<evidence type="ECO:0000313" key="2">
    <source>
        <dbReference type="EMBL" id="ESL04819.1"/>
    </source>
</evidence>
<evidence type="ECO:0000313" key="3">
    <source>
        <dbReference type="Proteomes" id="UP000031737"/>
    </source>
</evidence>
<keyword evidence="3" id="KW-1185">Reference proteome</keyword>
<evidence type="ECO:0000256" key="1">
    <source>
        <dbReference type="SAM" id="Phobius"/>
    </source>
</evidence>
<dbReference type="EMBL" id="AUPL01008516">
    <property type="protein sequence ID" value="ESL04819.1"/>
    <property type="molecule type" value="Genomic_DNA"/>
</dbReference>
<proteinExistence type="predicted"/>
<keyword evidence="1" id="KW-0472">Membrane</keyword>
<name>A0A061IRQ7_TRYRA</name>
<comment type="caution">
    <text evidence="2">The sequence shown here is derived from an EMBL/GenBank/DDBJ whole genome shotgun (WGS) entry which is preliminary data.</text>
</comment>
<keyword evidence="1" id="KW-1133">Transmembrane helix</keyword>